<dbReference type="KEGG" id="nnu:104607415"/>
<reference evidence="2" key="1">
    <citation type="submission" date="2025-08" db="UniProtKB">
        <authorList>
            <consortium name="RefSeq"/>
        </authorList>
    </citation>
    <scope>IDENTIFICATION</scope>
</reference>
<gene>
    <name evidence="2" type="primary">LOC104607415</name>
</gene>
<name>A0A1U8ATY5_NELNU</name>
<keyword evidence="1" id="KW-1185">Reference proteome</keyword>
<accession>A0A1U8ATY5</accession>
<dbReference type="eggNOG" id="ENOG502S6SZ">
    <property type="taxonomic scope" value="Eukaryota"/>
</dbReference>
<dbReference type="PANTHER" id="PTHR34665">
    <property type="entry name" value="DUF3741 DOMAIN-CONTAINING PROTEIN"/>
    <property type="match status" value="1"/>
</dbReference>
<dbReference type="RefSeq" id="XP_010271359.1">
    <property type="nucleotide sequence ID" value="XM_010273057.2"/>
</dbReference>
<dbReference type="PANTHER" id="PTHR34665:SF4">
    <property type="entry name" value="DUF3741 DOMAIN-CONTAINING PROTEIN"/>
    <property type="match status" value="1"/>
</dbReference>
<evidence type="ECO:0000313" key="1">
    <source>
        <dbReference type="Proteomes" id="UP000189703"/>
    </source>
</evidence>
<organism evidence="1 2">
    <name type="scientific">Nelumbo nucifera</name>
    <name type="common">Sacred lotus</name>
    <dbReference type="NCBI Taxonomy" id="4432"/>
    <lineage>
        <taxon>Eukaryota</taxon>
        <taxon>Viridiplantae</taxon>
        <taxon>Streptophyta</taxon>
        <taxon>Embryophyta</taxon>
        <taxon>Tracheophyta</taxon>
        <taxon>Spermatophyta</taxon>
        <taxon>Magnoliopsida</taxon>
        <taxon>Proteales</taxon>
        <taxon>Nelumbonaceae</taxon>
        <taxon>Nelumbo</taxon>
    </lineage>
</organism>
<dbReference type="Proteomes" id="UP000189703">
    <property type="component" value="Unplaced"/>
</dbReference>
<dbReference type="OrthoDB" id="1880786at2759"/>
<protein>
    <submittedName>
        <fullName evidence="2">Uncharacterized protein LOC104607415</fullName>
    </submittedName>
</protein>
<dbReference type="OMA" id="AWYQHNS"/>
<dbReference type="AlphaFoldDB" id="A0A1U8ATY5"/>
<evidence type="ECO:0000313" key="2">
    <source>
        <dbReference type="RefSeq" id="XP_010271359.1"/>
    </source>
</evidence>
<sequence>MERRKPRGSTDELAVVKAAAWAWYQHGSGSEGKPMPEFDLARIRRPAIPSRYKLEALRMADYSTEGSTSPAPTVSPSYTDSNSLLDPYEIQRISQQLDYFIETSSVKFFRESSVREQGRRKTMTPLETYASVKKMSKKLNGFWLRHAAVVCGSSGDVVEAGVLGGQRRPLKHVSVVSFPNCRPRATSLAK</sequence>
<proteinExistence type="predicted"/>
<dbReference type="GeneID" id="104607415"/>